<dbReference type="InterPro" id="IPR002213">
    <property type="entry name" value="UDP_glucos_trans"/>
</dbReference>
<evidence type="ECO:0000256" key="3">
    <source>
        <dbReference type="ARBA" id="ARBA00022676"/>
    </source>
</evidence>
<comment type="caution">
    <text evidence="7">The sequence shown here is derived from an EMBL/GenBank/DDBJ whole genome shotgun (WGS) entry which is preliminary data.</text>
</comment>
<evidence type="ECO:0000256" key="4">
    <source>
        <dbReference type="ARBA" id="ARBA00022679"/>
    </source>
</evidence>
<keyword evidence="5" id="KW-0732">Signal</keyword>
<dbReference type="Gene3D" id="3.40.50.2000">
    <property type="entry name" value="Glycogen Phosphorylase B"/>
    <property type="match status" value="1"/>
</dbReference>
<evidence type="ECO:0000313" key="7">
    <source>
        <dbReference type="EMBL" id="GMR61937.1"/>
    </source>
</evidence>
<evidence type="ECO:0000256" key="5">
    <source>
        <dbReference type="ARBA" id="ARBA00022729"/>
    </source>
</evidence>
<dbReference type="InterPro" id="IPR050271">
    <property type="entry name" value="UDP-glycosyltransferase"/>
</dbReference>
<protein>
    <recommendedName>
        <fullName evidence="2">glucuronosyltransferase</fullName>
        <ecNumber evidence="2">2.4.1.17</ecNumber>
    </recommendedName>
</protein>
<proteinExistence type="inferred from homology"/>
<evidence type="ECO:0000256" key="6">
    <source>
        <dbReference type="ARBA" id="ARBA00047475"/>
    </source>
</evidence>
<dbReference type="PANTHER" id="PTHR48043">
    <property type="entry name" value="EG:EG0003.4 PROTEIN-RELATED"/>
    <property type="match status" value="1"/>
</dbReference>
<dbReference type="AlphaFoldDB" id="A0AAN5DG80"/>
<keyword evidence="3" id="KW-0328">Glycosyltransferase</keyword>
<feature type="non-terminal residue" evidence="7">
    <location>
        <position position="1"/>
    </location>
</feature>
<name>A0AAN5DG80_9BILA</name>
<comment type="catalytic activity">
    <reaction evidence="6">
        <text>glucuronate acceptor + UDP-alpha-D-glucuronate = acceptor beta-D-glucuronoside + UDP + H(+)</text>
        <dbReference type="Rhea" id="RHEA:21032"/>
        <dbReference type="ChEBI" id="CHEBI:15378"/>
        <dbReference type="ChEBI" id="CHEBI:58052"/>
        <dbReference type="ChEBI" id="CHEBI:58223"/>
        <dbReference type="ChEBI" id="CHEBI:132367"/>
        <dbReference type="ChEBI" id="CHEBI:132368"/>
        <dbReference type="EC" id="2.4.1.17"/>
    </reaction>
</comment>
<reference evidence="8" key="1">
    <citation type="submission" date="2022-10" db="EMBL/GenBank/DDBJ databases">
        <title>Genome assembly of Pristionchus species.</title>
        <authorList>
            <person name="Yoshida K."/>
            <person name="Sommer R.J."/>
        </authorList>
    </citation>
    <scope>NUCLEOTIDE SEQUENCE [LARGE SCALE GENOMIC DNA]</scope>
    <source>
        <strain evidence="8">RS5460</strain>
    </source>
</reference>
<dbReference type="Pfam" id="PF00201">
    <property type="entry name" value="UDPGT"/>
    <property type="match status" value="1"/>
</dbReference>
<dbReference type="PANTHER" id="PTHR48043:SF23">
    <property type="entry name" value="UDP-GLUCURONOSYLTRANSFERASE"/>
    <property type="match status" value="1"/>
</dbReference>
<feature type="non-terminal residue" evidence="7">
    <location>
        <position position="74"/>
    </location>
</feature>
<organism evidence="7 8">
    <name type="scientific">Pristionchus mayeri</name>
    <dbReference type="NCBI Taxonomy" id="1317129"/>
    <lineage>
        <taxon>Eukaryota</taxon>
        <taxon>Metazoa</taxon>
        <taxon>Ecdysozoa</taxon>
        <taxon>Nematoda</taxon>
        <taxon>Chromadorea</taxon>
        <taxon>Rhabditida</taxon>
        <taxon>Rhabditina</taxon>
        <taxon>Diplogasteromorpha</taxon>
        <taxon>Diplogasteroidea</taxon>
        <taxon>Neodiplogasteridae</taxon>
        <taxon>Pristionchus</taxon>
    </lineage>
</organism>
<gene>
    <name evidence="7" type="ORF">PMAYCL1PPCAC_32132</name>
</gene>
<dbReference type="SUPFAM" id="SSF53756">
    <property type="entry name" value="UDP-Glycosyltransferase/glycogen phosphorylase"/>
    <property type="match status" value="1"/>
</dbReference>
<keyword evidence="8" id="KW-1185">Reference proteome</keyword>
<evidence type="ECO:0000256" key="2">
    <source>
        <dbReference type="ARBA" id="ARBA00012544"/>
    </source>
</evidence>
<comment type="similarity">
    <text evidence="1">Belongs to the UDP-glycosyltransferase family.</text>
</comment>
<dbReference type="GO" id="GO:0015020">
    <property type="term" value="F:glucuronosyltransferase activity"/>
    <property type="evidence" value="ECO:0007669"/>
    <property type="project" value="UniProtKB-EC"/>
</dbReference>
<keyword evidence="4" id="KW-0808">Transferase</keyword>
<sequence>TFAKALAMPEEYKNTIRDTARAFPDVTFIWKYEKPEHNATQGIPNLIETTWMPQHDMLHDPRLSAFVTHCGQGS</sequence>
<dbReference type="EMBL" id="BTRK01000006">
    <property type="protein sequence ID" value="GMR61937.1"/>
    <property type="molecule type" value="Genomic_DNA"/>
</dbReference>
<dbReference type="Proteomes" id="UP001328107">
    <property type="component" value="Unassembled WGS sequence"/>
</dbReference>
<dbReference type="EC" id="2.4.1.17" evidence="2"/>
<accession>A0AAN5DG80</accession>
<evidence type="ECO:0000313" key="8">
    <source>
        <dbReference type="Proteomes" id="UP001328107"/>
    </source>
</evidence>
<evidence type="ECO:0000256" key="1">
    <source>
        <dbReference type="ARBA" id="ARBA00009995"/>
    </source>
</evidence>